<dbReference type="VEuPathDB" id="TriTrypDB:ECC02_000064"/>
<dbReference type="Proteomes" id="UP000583944">
    <property type="component" value="Unassembled WGS sequence"/>
</dbReference>
<feature type="domain" description="RRM" evidence="3">
    <location>
        <begin position="84"/>
        <end position="161"/>
    </location>
</feature>
<keyword evidence="1 2" id="KW-0694">RNA-binding</keyword>
<proteinExistence type="predicted"/>
<dbReference type="InterPro" id="IPR012677">
    <property type="entry name" value="Nucleotide-bd_a/b_plait_sf"/>
</dbReference>
<dbReference type="AlphaFoldDB" id="A0A7J6YJ87"/>
<evidence type="ECO:0000259" key="3">
    <source>
        <dbReference type="PROSITE" id="PS50102"/>
    </source>
</evidence>
<dbReference type="Pfam" id="PF00076">
    <property type="entry name" value="RRM_1"/>
    <property type="match status" value="1"/>
</dbReference>
<dbReference type="OrthoDB" id="4726at2759"/>
<dbReference type="PANTHER" id="PTHR23236:SF92">
    <property type="entry name" value="POLYADENYLATE-BINDING PROTEIN 1"/>
    <property type="match status" value="1"/>
</dbReference>
<dbReference type="EMBL" id="JABDHM010000001">
    <property type="protein sequence ID" value="KAF5226563.1"/>
    <property type="molecule type" value="Genomic_DNA"/>
</dbReference>
<gene>
    <name evidence="4" type="ORF">ECC02_000064</name>
</gene>
<organism evidence="4 5">
    <name type="scientific">Trypanosoma cruzi</name>
    <dbReference type="NCBI Taxonomy" id="5693"/>
    <lineage>
        <taxon>Eukaryota</taxon>
        <taxon>Discoba</taxon>
        <taxon>Euglenozoa</taxon>
        <taxon>Kinetoplastea</taxon>
        <taxon>Metakinetoplastina</taxon>
        <taxon>Trypanosomatida</taxon>
        <taxon>Trypanosomatidae</taxon>
        <taxon>Trypanosoma</taxon>
        <taxon>Schizotrypanum</taxon>
    </lineage>
</organism>
<dbReference type="OMA" id="YRGRATY"/>
<reference evidence="4 5" key="1">
    <citation type="journal article" date="2019" name="Genome Biol. Evol.">
        <title>Nanopore Sequencing Significantly Improves Genome Assembly of the Protozoan Parasite Trypanosoma cruzi.</title>
        <authorList>
            <person name="Diaz-Viraque F."/>
            <person name="Pita S."/>
            <person name="Greif G."/>
            <person name="de Souza R.C.M."/>
            <person name="Iraola G."/>
            <person name="Robello C."/>
        </authorList>
    </citation>
    <scope>NUCLEOTIDE SEQUENCE [LARGE SCALE GENOMIC DNA]</scope>
    <source>
        <strain evidence="4 5">Berenice</strain>
    </source>
</reference>
<dbReference type="SMR" id="A0A7J6YJ87"/>
<dbReference type="GO" id="GO:0008143">
    <property type="term" value="F:poly(A) binding"/>
    <property type="evidence" value="ECO:0007669"/>
    <property type="project" value="TreeGrafter"/>
</dbReference>
<protein>
    <recommendedName>
        <fullName evidence="3">RRM domain-containing protein</fullName>
    </recommendedName>
</protein>
<name>A0A7J6YJ87_TRYCR</name>
<dbReference type="Gene3D" id="3.30.70.330">
    <property type="match status" value="1"/>
</dbReference>
<dbReference type="SMART" id="SM00360">
    <property type="entry name" value="RRM"/>
    <property type="match status" value="1"/>
</dbReference>
<dbReference type="PANTHER" id="PTHR23236">
    <property type="entry name" value="EUKARYOTIC TRANSLATION INITIATION FACTOR 4B/4H"/>
    <property type="match status" value="1"/>
</dbReference>
<comment type="caution">
    <text evidence="4">The sequence shown here is derived from an EMBL/GenBank/DDBJ whole genome shotgun (WGS) entry which is preliminary data.</text>
</comment>
<evidence type="ECO:0000313" key="5">
    <source>
        <dbReference type="Proteomes" id="UP000583944"/>
    </source>
</evidence>
<dbReference type="SUPFAM" id="SSF54928">
    <property type="entry name" value="RNA-binding domain, RBD"/>
    <property type="match status" value="1"/>
</dbReference>
<dbReference type="PROSITE" id="PS50102">
    <property type="entry name" value="RRM"/>
    <property type="match status" value="1"/>
</dbReference>
<evidence type="ECO:0000313" key="4">
    <source>
        <dbReference type="EMBL" id="KAF5226563.1"/>
    </source>
</evidence>
<accession>A0A7J6YJ87</accession>
<sequence length="231" mass="24952">MHALLFSCVPIKERKRERGDMSSKPSDENGVQFNTEMDPEAELQEMQRQVSDLQEDLRLKTLQETAAQDEGHRKSTGFVATKNTSIFVGGLDPRTTEGELRVFFSSCGTIKRLTMLRDKFTGQLKGNAYIEFEAPEQAAAGILKDGQSLHGKPLNVAMKRDNIPAFQRGRGSSGFSRGGYRGGGPGAMQQQMAMAATMMAASMMGGAGGGFNPFGGMARGRGRGRGRGGLH</sequence>
<evidence type="ECO:0000256" key="1">
    <source>
        <dbReference type="ARBA" id="ARBA00022884"/>
    </source>
</evidence>
<dbReference type="InterPro" id="IPR000504">
    <property type="entry name" value="RRM_dom"/>
</dbReference>
<dbReference type="InterPro" id="IPR035979">
    <property type="entry name" value="RBD_domain_sf"/>
</dbReference>
<dbReference type="VEuPathDB" id="TriTrypDB:BCY84_01077"/>
<evidence type="ECO:0000256" key="2">
    <source>
        <dbReference type="PROSITE-ProRule" id="PRU00176"/>
    </source>
</evidence>